<dbReference type="InterPro" id="IPR019775">
    <property type="entry name" value="WD40_repeat_CS"/>
</dbReference>
<dbReference type="AlphaFoldDB" id="A0A451B9S2"/>
<organism evidence="5">
    <name type="scientific">Candidatus Kentrum sp. MB</name>
    <dbReference type="NCBI Taxonomy" id="2138164"/>
    <lineage>
        <taxon>Bacteria</taxon>
        <taxon>Pseudomonadati</taxon>
        <taxon>Pseudomonadota</taxon>
        <taxon>Gammaproteobacteria</taxon>
        <taxon>Candidatus Kentrum</taxon>
    </lineage>
</organism>
<dbReference type="SUPFAM" id="SSF52540">
    <property type="entry name" value="P-loop containing nucleoside triphosphate hydrolases"/>
    <property type="match status" value="1"/>
</dbReference>
<dbReference type="PROSITE" id="PS50082">
    <property type="entry name" value="WD_REPEATS_2"/>
    <property type="match status" value="5"/>
</dbReference>
<dbReference type="PROSITE" id="PS50294">
    <property type="entry name" value="WD_REPEATS_REGION"/>
    <property type="match status" value="4"/>
</dbReference>
<protein>
    <submittedName>
        <fullName evidence="5">WD domain-containing protein, G-beta repeat-containing protein</fullName>
    </submittedName>
</protein>
<name>A0A451B9S2_9GAMM</name>
<feature type="repeat" description="WD" evidence="3">
    <location>
        <begin position="104"/>
        <end position="145"/>
    </location>
</feature>
<dbReference type="PRINTS" id="PR00449">
    <property type="entry name" value="RASTRNSFRMNG"/>
</dbReference>
<dbReference type="EMBL" id="CAADFQ010000013">
    <property type="protein sequence ID" value="VFK30080.1"/>
    <property type="molecule type" value="Genomic_DNA"/>
</dbReference>
<dbReference type="PROSITE" id="PS00678">
    <property type="entry name" value="WD_REPEATS_1"/>
    <property type="match status" value="1"/>
</dbReference>
<evidence type="ECO:0000313" key="5">
    <source>
        <dbReference type="EMBL" id="VFK75044.1"/>
    </source>
</evidence>
<evidence type="ECO:0000313" key="4">
    <source>
        <dbReference type="EMBL" id="VFK30080.1"/>
    </source>
</evidence>
<dbReference type="PANTHER" id="PTHR19879:SF9">
    <property type="entry name" value="TRANSCRIPTION INITIATION FACTOR TFIID SUBUNIT 5"/>
    <property type="match status" value="1"/>
</dbReference>
<feature type="repeat" description="WD" evidence="3">
    <location>
        <begin position="230"/>
        <end position="265"/>
    </location>
</feature>
<dbReference type="InterPro" id="IPR027417">
    <property type="entry name" value="P-loop_NTPase"/>
</dbReference>
<dbReference type="EMBL" id="CAADGH010000014">
    <property type="protein sequence ID" value="VFK75044.1"/>
    <property type="molecule type" value="Genomic_DNA"/>
</dbReference>
<dbReference type="InterPro" id="IPR001680">
    <property type="entry name" value="WD40_rpt"/>
</dbReference>
<dbReference type="InterPro" id="IPR015943">
    <property type="entry name" value="WD40/YVTN_repeat-like_dom_sf"/>
</dbReference>
<sequence length="388" mass="43029">MSQPNNHSPHPALTLRHTLRGHTEKVYRMALSPDGRYLASPSQDGTIRFWDMENGQLFRTLRNEGTPVCVAWSPDGVRLASGGSSRNKQVSLWDIATGKRIRILGKHGGMVYSVAWSPNGRLLASCSGDRIIQIWEPESGQLLRELRGHTNQVEGIVWSPDSKQLCSGSWDNTLLLWDVASGETVRTLDGHKGPIKSVAWSPDGQAIASGSHDRTVRIRDLETGQQQIVLEGHISEVVSVVFLDEGRLLTSLGENGRLILWRTENWVKVKQIEWIGAGGLWANLAVHPTLPMMAVRGLNKTEINIWDLDFDLLRDVEVATSTVFYVNAKAVLLGDSGVGKSGLGIRMAEQEFRQTESTHGARFWHFPTDQLTLPSHIQAELTLWDLAG</sequence>
<dbReference type="Gene3D" id="2.130.10.10">
    <property type="entry name" value="YVTN repeat-like/Quinoprotein amine dehydrogenase"/>
    <property type="match status" value="3"/>
</dbReference>
<dbReference type="Pfam" id="PF00400">
    <property type="entry name" value="WD40"/>
    <property type="match status" value="6"/>
</dbReference>
<feature type="repeat" description="WD" evidence="3">
    <location>
        <begin position="188"/>
        <end position="229"/>
    </location>
</feature>
<dbReference type="SUPFAM" id="SSF50978">
    <property type="entry name" value="WD40 repeat-like"/>
    <property type="match status" value="1"/>
</dbReference>
<dbReference type="Gene3D" id="3.40.50.300">
    <property type="entry name" value="P-loop containing nucleotide triphosphate hydrolases"/>
    <property type="match status" value="1"/>
</dbReference>
<accession>A0A451B9S2</accession>
<dbReference type="InterPro" id="IPR020472">
    <property type="entry name" value="WD40_PAC1"/>
</dbReference>
<evidence type="ECO:0000256" key="2">
    <source>
        <dbReference type="ARBA" id="ARBA00022737"/>
    </source>
</evidence>
<gene>
    <name evidence="5" type="ORF">BECKMB1821H_GA0114242_101440</name>
    <name evidence="4" type="ORF">BECKMB1821I_GA0114274_101340</name>
</gene>
<feature type="repeat" description="WD" evidence="3">
    <location>
        <begin position="146"/>
        <end position="187"/>
    </location>
</feature>
<dbReference type="SMART" id="SM00320">
    <property type="entry name" value="WD40"/>
    <property type="match status" value="6"/>
</dbReference>
<reference evidence="5" key="1">
    <citation type="submission" date="2019-02" db="EMBL/GenBank/DDBJ databases">
        <authorList>
            <person name="Gruber-Vodicka R. H."/>
            <person name="Seah K. B. B."/>
        </authorList>
    </citation>
    <scope>NUCLEOTIDE SEQUENCE</scope>
    <source>
        <strain evidence="5">BECK_BZ198</strain>
        <strain evidence="4">BECK_BZ199</strain>
    </source>
</reference>
<evidence type="ECO:0000256" key="3">
    <source>
        <dbReference type="PROSITE-ProRule" id="PRU00221"/>
    </source>
</evidence>
<proteinExistence type="predicted"/>
<keyword evidence="1 3" id="KW-0853">WD repeat</keyword>
<keyword evidence="2" id="KW-0677">Repeat</keyword>
<evidence type="ECO:0000256" key="1">
    <source>
        <dbReference type="ARBA" id="ARBA00022574"/>
    </source>
</evidence>
<dbReference type="CDD" id="cd00200">
    <property type="entry name" value="WD40"/>
    <property type="match status" value="1"/>
</dbReference>
<dbReference type="Pfam" id="PF08477">
    <property type="entry name" value="Roc"/>
    <property type="match status" value="1"/>
</dbReference>
<dbReference type="InterPro" id="IPR036322">
    <property type="entry name" value="WD40_repeat_dom_sf"/>
</dbReference>
<dbReference type="PANTHER" id="PTHR19879">
    <property type="entry name" value="TRANSCRIPTION INITIATION FACTOR TFIID"/>
    <property type="match status" value="1"/>
</dbReference>
<feature type="repeat" description="WD" evidence="3">
    <location>
        <begin position="19"/>
        <end position="60"/>
    </location>
</feature>
<dbReference type="PRINTS" id="PR00320">
    <property type="entry name" value="GPROTEINBRPT"/>
</dbReference>